<organism evidence="1 2">
    <name type="scientific">Pectobacterium aroidearum</name>
    <dbReference type="NCBI Taxonomy" id="1201031"/>
    <lineage>
        <taxon>Bacteria</taxon>
        <taxon>Pseudomonadati</taxon>
        <taxon>Pseudomonadota</taxon>
        <taxon>Gammaproteobacteria</taxon>
        <taxon>Enterobacterales</taxon>
        <taxon>Pectobacteriaceae</taxon>
        <taxon>Pectobacterium</taxon>
    </lineage>
</organism>
<accession>A0AAW3T000</accession>
<gene>
    <name evidence="1" type="ORF">H2Y57_21365</name>
</gene>
<sequence>MFLDGGCMMNTMPENTIVVSDIAGSTLKLSVQGEDLTNKMKSLGFLHSCGFMTKVVESESDKLYLIRELVKLDALFLFGYGWYPSEVMGFYKEKRLYTGKYKIISWSEPDHYQIEEK</sequence>
<name>A0AAW3T000_9GAMM</name>
<proteinExistence type="predicted"/>
<dbReference type="EMBL" id="JACERJ010000020">
    <property type="protein sequence ID" value="MBA5206230.1"/>
    <property type="molecule type" value="Genomic_DNA"/>
</dbReference>
<evidence type="ECO:0000313" key="1">
    <source>
        <dbReference type="EMBL" id="MBA5206230.1"/>
    </source>
</evidence>
<dbReference type="AlphaFoldDB" id="A0AAW3T000"/>
<reference evidence="1 2" key="1">
    <citation type="submission" date="2020-07" db="EMBL/GenBank/DDBJ databases">
        <title>Characterization of Pectobacterium aroidearum strains causing soft rot on Amorphophallus konjac.</title>
        <authorList>
            <person name="Xie H."/>
        </authorList>
    </citation>
    <scope>NUCLEOTIDE SEQUENCE [LARGE SCALE GENOMIC DNA]</scope>
    <source>
        <strain evidence="1 2">MY7</strain>
    </source>
</reference>
<protein>
    <submittedName>
        <fullName evidence="1">Uncharacterized protein</fullName>
    </submittedName>
</protein>
<dbReference type="Proteomes" id="UP000557749">
    <property type="component" value="Unassembled WGS sequence"/>
</dbReference>
<evidence type="ECO:0000313" key="2">
    <source>
        <dbReference type="Proteomes" id="UP000557749"/>
    </source>
</evidence>
<comment type="caution">
    <text evidence="1">The sequence shown here is derived from an EMBL/GenBank/DDBJ whole genome shotgun (WGS) entry which is preliminary data.</text>
</comment>